<dbReference type="InterPro" id="IPR002123">
    <property type="entry name" value="Plipid/glycerol_acylTrfase"/>
</dbReference>
<gene>
    <name evidence="5" type="ORF">GCM10007925_05320</name>
</gene>
<proteinExistence type="predicted"/>
<dbReference type="RefSeq" id="WP_051676660.1">
    <property type="nucleotide sequence ID" value="NZ_BSOO01000003.1"/>
</dbReference>
<keyword evidence="2" id="KW-0808">Transferase</keyword>
<keyword evidence="6" id="KW-1185">Reference proteome</keyword>
<dbReference type="PANTHER" id="PTHR10434:SF9">
    <property type="entry name" value="PHOSPHOLIPID_GLYCEROL ACYLTRANSFERASE DOMAIN-CONTAINING PROTEIN"/>
    <property type="match status" value="1"/>
</dbReference>
<keyword evidence="3" id="KW-0012">Acyltransferase</keyword>
<evidence type="ECO:0000256" key="1">
    <source>
        <dbReference type="ARBA" id="ARBA00005189"/>
    </source>
</evidence>
<evidence type="ECO:0000313" key="5">
    <source>
        <dbReference type="EMBL" id="GLR46821.1"/>
    </source>
</evidence>
<comment type="caution">
    <text evidence="5">The sequence shown here is derived from an EMBL/GenBank/DDBJ whole genome shotgun (WGS) entry which is preliminary data.</text>
</comment>
<dbReference type="Proteomes" id="UP001156703">
    <property type="component" value="Unassembled WGS sequence"/>
</dbReference>
<evidence type="ECO:0000256" key="3">
    <source>
        <dbReference type="ARBA" id="ARBA00023315"/>
    </source>
</evidence>
<dbReference type="SUPFAM" id="SSF69593">
    <property type="entry name" value="Glycerol-3-phosphate (1)-acyltransferase"/>
    <property type="match status" value="1"/>
</dbReference>
<reference evidence="6" key="1">
    <citation type="journal article" date="2019" name="Int. J. Syst. Evol. Microbiol.">
        <title>The Global Catalogue of Microorganisms (GCM) 10K type strain sequencing project: providing services to taxonomists for standard genome sequencing and annotation.</title>
        <authorList>
            <consortium name="The Broad Institute Genomics Platform"/>
            <consortium name="The Broad Institute Genome Sequencing Center for Infectious Disease"/>
            <person name="Wu L."/>
            <person name="Ma J."/>
        </authorList>
    </citation>
    <scope>NUCLEOTIDE SEQUENCE [LARGE SCALE GENOMIC DNA]</scope>
    <source>
        <strain evidence="6">NBRC 102146</strain>
    </source>
</reference>
<dbReference type="EMBL" id="BSOO01000003">
    <property type="protein sequence ID" value="GLR46821.1"/>
    <property type="molecule type" value="Genomic_DNA"/>
</dbReference>
<feature type="domain" description="Phospholipid/glycerol acyltransferase" evidence="4">
    <location>
        <begin position="42"/>
        <end position="155"/>
    </location>
</feature>
<evidence type="ECO:0000313" key="6">
    <source>
        <dbReference type="Proteomes" id="UP001156703"/>
    </source>
</evidence>
<dbReference type="SMART" id="SM00563">
    <property type="entry name" value="PlsC"/>
    <property type="match status" value="1"/>
</dbReference>
<dbReference type="PANTHER" id="PTHR10434">
    <property type="entry name" value="1-ACYL-SN-GLYCEROL-3-PHOSPHATE ACYLTRANSFERASE"/>
    <property type="match status" value="1"/>
</dbReference>
<evidence type="ECO:0000259" key="4">
    <source>
        <dbReference type="SMART" id="SM00563"/>
    </source>
</evidence>
<organism evidence="5 6">
    <name type="scientific">Sphingomonas astaxanthinifaciens DSM 22298</name>
    <dbReference type="NCBI Taxonomy" id="1123267"/>
    <lineage>
        <taxon>Bacteria</taxon>
        <taxon>Pseudomonadati</taxon>
        <taxon>Pseudomonadota</taxon>
        <taxon>Alphaproteobacteria</taxon>
        <taxon>Sphingomonadales</taxon>
        <taxon>Sphingomonadaceae</taxon>
        <taxon>Sphingomonas</taxon>
    </lineage>
</organism>
<sequence length="208" mass="22824">MTDAASPSLSRPAIFVKRQLLRWFTRNGWTVEGALPLPPKAVIMGAPHTSNYDFLIFLGAMETLRVDARYIGKSSLFRWGPMARFMRGVGGIPVDRSTRNDLVAQVTAQFRAADRMLLVIAPEGTRDPTTDWRMGFYRIALAAGVPIVPGGPDYDRKVAIFGEPIIPTGDPDRDLAPAFAFFRTLVPRFPDKVLFPDGTGMDGRAGAA</sequence>
<evidence type="ECO:0000256" key="2">
    <source>
        <dbReference type="ARBA" id="ARBA00022679"/>
    </source>
</evidence>
<dbReference type="Pfam" id="PF01553">
    <property type="entry name" value="Acyltransferase"/>
    <property type="match status" value="1"/>
</dbReference>
<comment type="pathway">
    <text evidence="1">Lipid metabolism.</text>
</comment>
<protein>
    <recommendedName>
        <fullName evidence="4">Phospholipid/glycerol acyltransferase domain-containing protein</fullName>
    </recommendedName>
</protein>
<accession>A0ABQ5Z487</accession>
<name>A0ABQ5Z487_9SPHN</name>